<dbReference type="Proteomes" id="UP000023541">
    <property type="component" value="Unassembled WGS sequence"/>
</dbReference>
<dbReference type="eggNOG" id="COG4106">
    <property type="taxonomic scope" value="Bacteria"/>
</dbReference>
<comment type="caution">
    <text evidence="1">The sequence shown here is derived from an EMBL/GenBank/DDBJ whole genome shotgun (WGS) entry which is preliminary data.</text>
</comment>
<evidence type="ECO:0000313" key="2">
    <source>
        <dbReference type="Proteomes" id="UP000023541"/>
    </source>
</evidence>
<dbReference type="Gene3D" id="3.40.50.150">
    <property type="entry name" value="Vaccinia Virus protein VP39"/>
    <property type="match status" value="1"/>
</dbReference>
<dbReference type="RefSeq" id="WP_034243979.1">
    <property type="nucleotide sequence ID" value="NZ_AQRA01000007.1"/>
</dbReference>
<proteinExistence type="predicted"/>
<dbReference type="SUPFAM" id="SSF53335">
    <property type="entry name" value="S-adenosyl-L-methionine-dependent methyltransferases"/>
    <property type="match status" value="1"/>
</dbReference>
<organism evidence="1 2">
    <name type="scientific">Aquimarina atlantica</name>
    <dbReference type="NCBI Taxonomy" id="1317122"/>
    <lineage>
        <taxon>Bacteria</taxon>
        <taxon>Pseudomonadati</taxon>
        <taxon>Bacteroidota</taxon>
        <taxon>Flavobacteriia</taxon>
        <taxon>Flavobacteriales</taxon>
        <taxon>Flavobacteriaceae</taxon>
        <taxon>Aquimarina</taxon>
    </lineage>
</organism>
<name>A0A023BSD2_9FLAO</name>
<reference evidence="1 2" key="1">
    <citation type="submission" date="2014-04" db="EMBL/GenBank/DDBJ databases">
        <title>Aquimarina sp. 22II-S11-z7 Genome Sequencing.</title>
        <authorList>
            <person name="Lai Q."/>
        </authorList>
    </citation>
    <scope>NUCLEOTIDE SEQUENCE [LARGE SCALE GENOMIC DNA]</scope>
    <source>
        <strain evidence="1 2">22II-S11-z7</strain>
    </source>
</reference>
<evidence type="ECO:0008006" key="3">
    <source>
        <dbReference type="Google" id="ProtNLM"/>
    </source>
</evidence>
<sequence length="202" mass="23398">MDNPWNTHYHYFDQKKHPPAATLRNAIALSQKLQINPQNRLAVDLGCGNGVDTFALLQDKWNVLAIDKQNEALLRIKENTPDTYKQQLQLRLNSFENIDTLPDSQLINATFSLPFCHPDHFDTLWAIIISSITEKGIFSGHFFGTNDAWSSNPEMTFHTEKQIKTMFNRFDLIHCKEIEKQGKTISGKEKYWHVFHIVAQKK</sequence>
<accession>A0A023BSD2</accession>
<keyword evidence="2" id="KW-1185">Reference proteome</keyword>
<dbReference type="STRING" id="1317122.ATO12_21485"/>
<dbReference type="AlphaFoldDB" id="A0A023BSD2"/>
<gene>
    <name evidence="1" type="ORF">ATO12_21485</name>
</gene>
<dbReference type="OrthoDB" id="9804312at2"/>
<dbReference type="InterPro" id="IPR029063">
    <property type="entry name" value="SAM-dependent_MTases_sf"/>
</dbReference>
<protein>
    <recommendedName>
        <fullName evidence="3">Methyltransferase domain-containing protein</fullName>
    </recommendedName>
</protein>
<evidence type="ECO:0000313" key="1">
    <source>
        <dbReference type="EMBL" id="EZH72713.1"/>
    </source>
</evidence>
<dbReference type="EMBL" id="AQRA01000007">
    <property type="protein sequence ID" value="EZH72713.1"/>
    <property type="molecule type" value="Genomic_DNA"/>
</dbReference>